<reference evidence="5 8" key="2">
    <citation type="journal article" date="2024" name="Environ. Microbiol.">
        <title>Novel evolutionary insights on the interactions of the Holosporales (Alphaproteobacteria) with eukaryotic hosts from comparative genomics.</title>
        <authorList>
            <person name="Giovannini M."/>
            <person name="Petroni G."/>
            <person name="Castelli M."/>
        </authorList>
    </citation>
    <scope>NUCLEOTIDE SEQUENCE [LARGE SCALE GENOMIC DNA]</scope>
    <source>
        <strain evidence="5 8">US_Bl 15I1</strain>
    </source>
</reference>
<dbReference type="Proteomes" id="UP001330434">
    <property type="component" value="Chromosome"/>
</dbReference>
<evidence type="ECO:0000313" key="7">
    <source>
        <dbReference type="EMBL" id="WVX67671.1"/>
    </source>
</evidence>
<organism evidence="5 8">
    <name type="scientific">Candidatus Bealeia paramacronuclearis</name>
    <dbReference type="NCBI Taxonomy" id="1921001"/>
    <lineage>
        <taxon>Bacteria</taxon>
        <taxon>Pseudomonadati</taxon>
        <taxon>Pseudomonadota</taxon>
        <taxon>Alphaproteobacteria</taxon>
        <taxon>Holosporales</taxon>
        <taxon>Holosporaceae</taxon>
        <taxon>Candidatus Bealeia</taxon>
    </lineage>
</organism>
<dbReference type="EMBL" id="CP133270">
    <property type="protein sequence ID" value="WVX66698.1"/>
    <property type="molecule type" value="Genomic_DNA"/>
</dbReference>
<evidence type="ECO:0000313" key="6">
    <source>
        <dbReference type="EMBL" id="WVX67407.1"/>
    </source>
</evidence>
<dbReference type="EMBL" id="CP133270">
    <property type="protein sequence ID" value="WVX67407.1"/>
    <property type="molecule type" value="Genomic_DNA"/>
</dbReference>
<reference evidence="5" key="1">
    <citation type="submission" date="2023-08" db="EMBL/GenBank/DDBJ databases">
        <authorList>
            <person name="Giovannini M.G."/>
            <person name="Castelli M.C."/>
            <person name="Petroni G.P."/>
        </authorList>
    </citation>
    <scope>NUCLEOTIDE SEQUENCE</scope>
    <source>
        <strain evidence="5">US_Bl 15I1</strain>
    </source>
</reference>
<dbReference type="EMBL" id="CP133270">
    <property type="protein sequence ID" value="WVX66276.1"/>
    <property type="molecule type" value="Genomic_DNA"/>
</dbReference>
<evidence type="ECO:0000313" key="2">
    <source>
        <dbReference type="EMBL" id="WVX66276.1"/>
    </source>
</evidence>
<sequence>MMSRHKCTKSLYRSFLQASSVRYSGLALSEVSPIPLSHDSVNRWLSSSALRPSGVWNLTQSLINKKEPCFLVCDDTILDKNRSEKIELVHYQYSGNAHDVIAGIGLVNLVWHGLRSHDSIPVDYRIYDKASDGKSKNDHFREMLKLAQDRGINPDDVVADAWYSSLNNLKAIESIGWTWVMGLKKNRKVNRGETLEKLDIPDEGLKVHLRGYGWITVFRFVAKNGRTDYIGTNRDNPSRDHIELVMKSRWKIEVYHRELKQTCGLERCQSRTGRAQRNHIFLAISAWIQRFKRRLAGGFSFYQQQWDVIKHDISREITKLMSFA</sequence>
<evidence type="ECO:0000313" key="4">
    <source>
        <dbReference type="EMBL" id="WVX66698.1"/>
    </source>
</evidence>
<dbReference type="InterPro" id="IPR012337">
    <property type="entry name" value="RNaseH-like_sf"/>
</dbReference>
<gene>
    <name evidence="2" type="ORF">Bealeia1_00452</name>
    <name evidence="3" type="ORF">Bealeia1_00845</name>
    <name evidence="4" type="ORF">Bealeia1_00882</name>
    <name evidence="5" type="ORF">Bealeia1_01451</name>
    <name evidence="6" type="ORF">Bealeia1_01609</name>
    <name evidence="7" type="ORF">Bealeia1_01887</name>
</gene>
<name>A0ABZ2C4G9_9PROT</name>
<evidence type="ECO:0000259" key="1">
    <source>
        <dbReference type="Pfam" id="PF01609"/>
    </source>
</evidence>
<evidence type="ECO:0000313" key="5">
    <source>
        <dbReference type="EMBL" id="WVX67253.1"/>
    </source>
</evidence>
<proteinExistence type="predicted"/>
<dbReference type="RefSeq" id="WP_331255136.1">
    <property type="nucleotide sequence ID" value="NZ_JAVHWZ010000001.1"/>
</dbReference>
<accession>A0ABZ2C4G9</accession>
<dbReference type="Pfam" id="PF01609">
    <property type="entry name" value="DDE_Tnp_1"/>
    <property type="match status" value="1"/>
</dbReference>
<feature type="domain" description="Transposase IS4-like" evidence="1">
    <location>
        <begin position="131"/>
        <end position="287"/>
    </location>
</feature>
<dbReference type="EMBL" id="CP133270">
    <property type="protein sequence ID" value="WVX67671.1"/>
    <property type="molecule type" value="Genomic_DNA"/>
</dbReference>
<dbReference type="EMBL" id="CP133270">
    <property type="protein sequence ID" value="WVX66663.1"/>
    <property type="molecule type" value="Genomic_DNA"/>
</dbReference>
<dbReference type="EMBL" id="CP133270">
    <property type="protein sequence ID" value="WVX67253.1"/>
    <property type="molecule type" value="Genomic_DNA"/>
</dbReference>
<protein>
    <submittedName>
        <fullName evidence="3 5">S701 family transposase</fullName>
    </submittedName>
    <submittedName>
        <fullName evidence="2">Transposase DDE domain protein</fullName>
    </submittedName>
</protein>
<dbReference type="InterPro" id="IPR002559">
    <property type="entry name" value="Transposase_11"/>
</dbReference>
<keyword evidence="8" id="KW-1185">Reference proteome</keyword>
<dbReference type="SUPFAM" id="SSF53098">
    <property type="entry name" value="Ribonuclease H-like"/>
    <property type="match status" value="1"/>
</dbReference>
<evidence type="ECO:0000313" key="8">
    <source>
        <dbReference type="Proteomes" id="UP001330434"/>
    </source>
</evidence>
<evidence type="ECO:0000313" key="3">
    <source>
        <dbReference type="EMBL" id="WVX66663.1"/>
    </source>
</evidence>